<accession>A0A0G0EM47</accession>
<gene>
    <name evidence="1" type="ORF">US11_C0001G0144</name>
</gene>
<dbReference type="AlphaFoldDB" id="A0A0G0EM47"/>
<dbReference type="STRING" id="1618480.US11_C0001G0144"/>
<evidence type="ECO:0000313" key="1">
    <source>
        <dbReference type="EMBL" id="KKQ02185.1"/>
    </source>
</evidence>
<evidence type="ECO:0000313" key="2">
    <source>
        <dbReference type="Proteomes" id="UP000034344"/>
    </source>
</evidence>
<reference evidence="1 2" key="1">
    <citation type="journal article" date="2015" name="Nature">
        <title>rRNA introns, odd ribosomes, and small enigmatic genomes across a large radiation of phyla.</title>
        <authorList>
            <person name="Brown C.T."/>
            <person name="Hug L.A."/>
            <person name="Thomas B.C."/>
            <person name="Sharon I."/>
            <person name="Castelle C.J."/>
            <person name="Singh A."/>
            <person name="Wilkins M.J."/>
            <person name="Williams K.H."/>
            <person name="Banfield J.F."/>
        </authorList>
    </citation>
    <scope>NUCLEOTIDE SEQUENCE [LARGE SCALE GENOMIC DNA]</scope>
</reference>
<protein>
    <submittedName>
        <fullName evidence="1">Uncharacterized protein</fullName>
    </submittedName>
</protein>
<dbReference type="Proteomes" id="UP000034344">
    <property type="component" value="Unassembled WGS sequence"/>
</dbReference>
<dbReference type="EMBL" id="LBRS01000001">
    <property type="protein sequence ID" value="KKQ02185.1"/>
    <property type="molecule type" value="Genomic_DNA"/>
</dbReference>
<proteinExistence type="predicted"/>
<organism evidence="1 2">
    <name type="scientific">Candidatus Roizmanbacteria bacterium GW2011_GWA2_36_23</name>
    <dbReference type="NCBI Taxonomy" id="1618480"/>
    <lineage>
        <taxon>Bacteria</taxon>
        <taxon>Candidatus Roizmaniibacteriota</taxon>
    </lineage>
</organism>
<sequence length="144" mass="15643">MIGSGIVALILLLAFLFVFRPKNEKQLSAEPSPTSAVILTIDSSVVIDLISSGGGKEAILTISNIPDSTVSIDYELSYQTKQQGLQGVIGTITLDNEKEYEKKLTLGTCSSGSCVYHQVEGMVRVSLKFTGNYGDKIFEKEYKI</sequence>
<comment type="caution">
    <text evidence="1">The sequence shown here is derived from an EMBL/GenBank/DDBJ whole genome shotgun (WGS) entry which is preliminary data.</text>
</comment>
<name>A0A0G0EM47_9BACT</name>